<dbReference type="InterPro" id="IPR036388">
    <property type="entry name" value="WH-like_DNA-bd_sf"/>
</dbReference>
<keyword evidence="2" id="KW-0238">DNA-binding</keyword>
<dbReference type="GO" id="GO:0003700">
    <property type="term" value="F:DNA-binding transcription factor activity"/>
    <property type="evidence" value="ECO:0007669"/>
    <property type="project" value="InterPro"/>
</dbReference>
<dbReference type="RefSeq" id="WP_133339821.1">
    <property type="nucleotide sequence ID" value="NZ_SMYO01000026.1"/>
</dbReference>
<comment type="caution">
    <text evidence="5">The sequence shown here is derived from an EMBL/GenBank/DDBJ whole genome shotgun (WGS) entry which is preliminary data.</text>
</comment>
<dbReference type="PANTHER" id="PTHR30363">
    <property type="entry name" value="HTH-TYPE TRANSCRIPTIONAL REGULATOR SRLR-RELATED"/>
    <property type="match status" value="1"/>
</dbReference>
<dbReference type="InterPro" id="IPR036390">
    <property type="entry name" value="WH_DNA-bd_sf"/>
</dbReference>
<dbReference type="Gene3D" id="3.40.50.1360">
    <property type="match status" value="1"/>
</dbReference>
<dbReference type="Proteomes" id="UP000295132">
    <property type="component" value="Unassembled WGS sequence"/>
</dbReference>
<dbReference type="Pfam" id="PF00455">
    <property type="entry name" value="DeoRC"/>
    <property type="match status" value="1"/>
</dbReference>
<dbReference type="SUPFAM" id="SSF100950">
    <property type="entry name" value="NagB/RpiA/CoA transferase-like"/>
    <property type="match status" value="1"/>
</dbReference>
<dbReference type="InterPro" id="IPR018356">
    <property type="entry name" value="Tscrpt_reg_HTH_DeoR_CS"/>
</dbReference>
<dbReference type="Pfam" id="PF08220">
    <property type="entry name" value="HTH_DeoR"/>
    <property type="match status" value="1"/>
</dbReference>
<gene>
    <name evidence="5" type="ORF">E2K98_27390</name>
</gene>
<keyword evidence="1" id="KW-0805">Transcription regulation</keyword>
<evidence type="ECO:0000313" key="5">
    <source>
        <dbReference type="EMBL" id="TDK56204.1"/>
    </source>
</evidence>
<dbReference type="GO" id="GO:0003677">
    <property type="term" value="F:DNA binding"/>
    <property type="evidence" value="ECO:0007669"/>
    <property type="project" value="UniProtKB-KW"/>
</dbReference>
<dbReference type="SMART" id="SM00420">
    <property type="entry name" value="HTH_DEOR"/>
    <property type="match status" value="1"/>
</dbReference>
<sequence>MLVEQRYREILNLMKETGSIKTSTLKEKLDVSSETIRRDLENMESQGLLQRTHGGAILLEQDSRDSIISSNIYEPFHQRGEQNIKSKIEVAELAAQYIKEGQSVALDSGTTSYQLARVIKRKFHSLTIVTNSLAIANELSDAHGITLVLTGGIFKPDEAAFTSDIATLIFAKLRINTFFLTTCGISVEHGVTYQRVDEIEVQGKMMECSDKTIVIADSSKLGVNSLIKMCDVNRISQIITDSYATELQMGPFEDAHIPIVRP</sequence>
<feature type="domain" description="HTH deoR-type" evidence="4">
    <location>
        <begin position="3"/>
        <end position="58"/>
    </location>
</feature>
<dbReference type="InterPro" id="IPR050313">
    <property type="entry name" value="Carb_Metab_HTH_regulators"/>
</dbReference>
<dbReference type="PANTHER" id="PTHR30363:SF44">
    <property type="entry name" value="AGA OPERON TRANSCRIPTIONAL REPRESSOR-RELATED"/>
    <property type="match status" value="1"/>
</dbReference>
<organism evidence="5 6">
    <name type="scientific">Bacillus salipaludis</name>
    <dbReference type="NCBI Taxonomy" id="2547811"/>
    <lineage>
        <taxon>Bacteria</taxon>
        <taxon>Bacillati</taxon>
        <taxon>Bacillota</taxon>
        <taxon>Bacilli</taxon>
        <taxon>Bacillales</taxon>
        <taxon>Bacillaceae</taxon>
        <taxon>Bacillus</taxon>
    </lineage>
</organism>
<dbReference type="PROSITE" id="PS00894">
    <property type="entry name" value="HTH_DEOR_1"/>
    <property type="match status" value="1"/>
</dbReference>
<dbReference type="SMART" id="SM01134">
    <property type="entry name" value="DeoRC"/>
    <property type="match status" value="1"/>
</dbReference>
<evidence type="ECO:0000313" key="6">
    <source>
        <dbReference type="Proteomes" id="UP000295132"/>
    </source>
</evidence>
<evidence type="ECO:0000256" key="1">
    <source>
        <dbReference type="ARBA" id="ARBA00023015"/>
    </source>
</evidence>
<evidence type="ECO:0000259" key="4">
    <source>
        <dbReference type="PROSITE" id="PS51000"/>
    </source>
</evidence>
<evidence type="ECO:0000256" key="3">
    <source>
        <dbReference type="ARBA" id="ARBA00023163"/>
    </source>
</evidence>
<accession>A0A4R5VIJ4</accession>
<dbReference type="EMBL" id="SMYO01000026">
    <property type="protein sequence ID" value="TDK56204.1"/>
    <property type="molecule type" value="Genomic_DNA"/>
</dbReference>
<proteinExistence type="predicted"/>
<evidence type="ECO:0000256" key="2">
    <source>
        <dbReference type="ARBA" id="ARBA00023125"/>
    </source>
</evidence>
<dbReference type="SUPFAM" id="SSF46785">
    <property type="entry name" value="Winged helix' DNA-binding domain"/>
    <property type="match status" value="1"/>
</dbReference>
<dbReference type="Gene3D" id="1.10.10.10">
    <property type="entry name" value="Winged helix-like DNA-binding domain superfamily/Winged helix DNA-binding domain"/>
    <property type="match status" value="1"/>
</dbReference>
<dbReference type="PROSITE" id="PS51000">
    <property type="entry name" value="HTH_DEOR_2"/>
    <property type="match status" value="1"/>
</dbReference>
<dbReference type="InterPro" id="IPR014036">
    <property type="entry name" value="DeoR-like_C"/>
</dbReference>
<dbReference type="InterPro" id="IPR037171">
    <property type="entry name" value="NagB/RpiA_transferase-like"/>
</dbReference>
<protein>
    <submittedName>
        <fullName evidence="5">DeoR/GlpR transcriptional regulator</fullName>
    </submittedName>
</protein>
<dbReference type="PRINTS" id="PR00037">
    <property type="entry name" value="HTHLACR"/>
</dbReference>
<reference evidence="5 6" key="1">
    <citation type="submission" date="2019-03" db="EMBL/GenBank/DDBJ databases">
        <title>Bacillus niacini sp. nov. a Nicotinate-Metabolizing Mesophile Isolated from Soil.</title>
        <authorList>
            <person name="Zhang G."/>
        </authorList>
    </citation>
    <scope>NUCLEOTIDE SEQUENCE [LARGE SCALE GENOMIC DNA]</scope>
    <source>
        <strain evidence="5 6">WN066</strain>
    </source>
</reference>
<keyword evidence="3" id="KW-0804">Transcription</keyword>
<name>A0A4R5VIJ4_9BACI</name>
<dbReference type="InterPro" id="IPR001034">
    <property type="entry name" value="DeoR_HTH"/>
</dbReference>
<dbReference type="AlphaFoldDB" id="A0A4R5VIJ4"/>